<dbReference type="AlphaFoldDB" id="A0A9D2XCN5"/>
<dbReference type="GO" id="GO:0008270">
    <property type="term" value="F:zinc ion binding"/>
    <property type="evidence" value="ECO:0007669"/>
    <property type="project" value="UniProtKB-KW"/>
</dbReference>
<keyword evidence="1" id="KW-0479">Metal-binding</keyword>
<dbReference type="Pfam" id="PF03564">
    <property type="entry name" value="DUF1759"/>
    <property type="match status" value="1"/>
</dbReference>
<dbReference type="PANTHER" id="PTHR47331">
    <property type="entry name" value="PHD-TYPE DOMAIN-CONTAINING PROTEIN"/>
    <property type="match status" value="1"/>
</dbReference>
<evidence type="ECO:0000256" key="1">
    <source>
        <dbReference type="PROSITE-ProRule" id="PRU00047"/>
    </source>
</evidence>
<dbReference type="InterPro" id="IPR043502">
    <property type="entry name" value="DNA/RNA_pol_sf"/>
</dbReference>
<dbReference type="SUPFAM" id="SSF56672">
    <property type="entry name" value="DNA/RNA polymerases"/>
    <property type="match status" value="1"/>
</dbReference>
<dbReference type="CDD" id="cd01644">
    <property type="entry name" value="RT_pepA17"/>
    <property type="match status" value="1"/>
</dbReference>
<keyword evidence="1" id="KW-0862">Zinc</keyword>
<dbReference type="PROSITE" id="PS50158">
    <property type="entry name" value="ZF_CCHC"/>
    <property type="match status" value="1"/>
</dbReference>
<dbReference type="EMBL" id="JAAVVJ010003876">
    <property type="protein sequence ID" value="KAF7199228.1"/>
    <property type="molecule type" value="Genomic_DNA"/>
</dbReference>
<feature type="compositionally biased region" description="Low complexity" evidence="2">
    <location>
        <begin position="513"/>
        <end position="524"/>
    </location>
</feature>
<comment type="caution">
    <text evidence="4">The sequence shown here is derived from an EMBL/GenBank/DDBJ whole genome shotgun (WGS) entry which is preliminary data.</text>
</comment>
<dbReference type="Proteomes" id="UP000822369">
    <property type="component" value="Unassembled WGS sequence"/>
</dbReference>
<dbReference type="InterPro" id="IPR001878">
    <property type="entry name" value="Znf_CCHC"/>
</dbReference>
<proteinExistence type="predicted"/>
<accession>A0A9D2XCN5</accession>
<dbReference type="InterPro" id="IPR005312">
    <property type="entry name" value="DUF1759"/>
</dbReference>
<keyword evidence="1" id="KW-0863">Zinc-finger</keyword>
<gene>
    <name evidence="4" type="ORF">G4P62_014744</name>
</gene>
<dbReference type="PANTHER" id="PTHR47331:SF5">
    <property type="entry name" value="RIBONUCLEASE H"/>
    <property type="match status" value="1"/>
</dbReference>
<protein>
    <submittedName>
        <fullName evidence="4">LOC107391303-like protein</fullName>
    </submittedName>
</protein>
<evidence type="ECO:0000259" key="3">
    <source>
        <dbReference type="PROSITE" id="PS50158"/>
    </source>
</evidence>
<evidence type="ECO:0000313" key="4">
    <source>
        <dbReference type="EMBL" id="KAF7199228.1"/>
    </source>
</evidence>
<evidence type="ECO:0000313" key="5">
    <source>
        <dbReference type="Proteomes" id="UP000822369"/>
    </source>
</evidence>
<feature type="compositionally biased region" description="Basic and acidic residues" evidence="2">
    <location>
        <begin position="17"/>
        <end position="36"/>
    </location>
</feature>
<feature type="region of interest" description="Disordered" evidence="2">
    <location>
        <begin position="510"/>
        <end position="542"/>
    </location>
</feature>
<feature type="domain" description="CCHC-type" evidence="3">
    <location>
        <begin position="585"/>
        <end position="600"/>
    </location>
</feature>
<sequence>MSKDDHSHPNVMSKVQDAGDMKEERSVVSEKSETKTRKSFRERRLTPKMQELKDQELTQKEKRFKATYEKWRSNVRDIRTRLKQVCSESDMYNMMDEAEKLESELKEQYDRIRLQISPSQEIRRKIDACSAVTADLLQLMRVRLTEDEDEFDTVAERSRLRMLLDNEYARSIYGSTASRVTAPSCHNSKHLSESPSISAMRTEAAAQLAAKRAEVDMEAAIEAQRQQLRKMENQRDIDVIQARLNVYTEEEERDGTRSPPFSKVSDAHPFAHHIPDQERQVVQNETSLVKSLQESLALTRLPTPEPSVFSGDPLKFTEWSMSFKALIERRCSDPADRLFYLQKYIAGEAKSSLEGSFYRKDEEAYQQAWDRLNARYGHSFVVQRAFREKLNGWPKIGGKEYLKLREFSDFLQTCSNAMPHIKGLQALNDCEENQKILVKLPDWVTCRWNRYVTEQLDRGNDYPSFHEFASFVSKESRIACNPVSSLHALRHSAEAPPREMKRSKANTFATNVKPSIPSSSTTKSDPGQIKLGDAEKPKKWNTPTQNYNSDQCICCSENHSIHKCKRLMDMPVEDKKKCILENKLCFACLRKGHNSKDCRNRSTCSICKKSHPTPLHEDRSTAGESSIQGAVEESTSSLSCCVSGGEGGSTSMIVPVWISTLSAPDTETLVYALLDTQSSHTFVDQEVCEKLKAAMEPVKLKLSTMMGRDSVVKSQRVCKLKVRGFSSNVSINLPPAYTRDFIPLDRAHIPTCQTANKWKHLVSMAQEIPPLMDCGVGLLNGYDCSRALIPRRVITGGDYEPYAIETDLGWSIVGSAPQRVQAKDVTGFCHRVSVREMPPITPFAVIKALESDFADTKSGDRSISQEDICFLQILKERIQQNKEGHLEMPLPFKARPHLPDNKRLALVRLKHLKRKLDRDPKFKIDYVRFMEGVFKDGDAEKVENQAELEKVWYILHQGVYHPRKPGKIRVVFDCSARYEGTSLNDHLLTGPDLTNSLTAVLCRFRKYPIAVMCDVEKMFHRFHVSEDDRDYLRFLWWENGDTNSEPREYRMKVHLFGASSSPGCANYGMKHLASQCEKEYPSAASFIQKHFYVDDGLISVKSVGEAIELVKDAQAVCAKGKLHLHKFLSNSREVLDSVEVAARATEVKNVDLNHNDLPVQRVLGIRWNIENDSFSFKVSLEEKLATRRGIL</sequence>
<evidence type="ECO:0000256" key="2">
    <source>
        <dbReference type="SAM" id="MobiDB-lite"/>
    </source>
</evidence>
<name>A0A9D2XCN5_NOTFU</name>
<reference evidence="4" key="1">
    <citation type="submission" date="2020-03" db="EMBL/GenBank/DDBJ databases">
        <title>Intra-Species Differences in Population Size shape Life History and Genome Evolution.</title>
        <authorList>
            <person name="Willemsen D."/>
            <person name="Cui R."/>
            <person name="Valenzano D.R."/>
        </authorList>
    </citation>
    <scope>NUCLEOTIDE SEQUENCE</scope>
    <source>
        <strain evidence="4">GRZ</strain>
        <tissue evidence="4">Whole</tissue>
    </source>
</reference>
<feature type="region of interest" description="Disordered" evidence="2">
    <location>
        <begin position="1"/>
        <end position="47"/>
    </location>
</feature>
<feature type="non-terminal residue" evidence="4">
    <location>
        <position position="1191"/>
    </location>
</feature>
<dbReference type="GO" id="GO:0003676">
    <property type="term" value="F:nucleic acid binding"/>
    <property type="evidence" value="ECO:0007669"/>
    <property type="project" value="InterPro"/>
</dbReference>
<organism evidence="4 5">
    <name type="scientific">Nothobranchius furzeri</name>
    <name type="common">Turquoise killifish</name>
    <dbReference type="NCBI Taxonomy" id="105023"/>
    <lineage>
        <taxon>Eukaryota</taxon>
        <taxon>Metazoa</taxon>
        <taxon>Chordata</taxon>
        <taxon>Craniata</taxon>
        <taxon>Vertebrata</taxon>
        <taxon>Euteleostomi</taxon>
        <taxon>Actinopterygii</taxon>
        <taxon>Neopterygii</taxon>
        <taxon>Teleostei</taxon>
        <taxon>Neoteleostei</taxon>
        <taxon>Acanthomorphata</taxon>
        <taxon>Ovalentaria</taxon>
        <taxon>Atherinomorphae</taxon>
        <taxon>Cyprinodontiformes</taxon>
        <taxon>Nothobranchiidae</taxon>
        <taxon>Nothobranchius</taxon>
    </lineage>
</organism>